<name>A0A371H484_MUCPR</name>
<dbReference type="EMBL" id="QJKJ01003617">
    <property type="protein sequence ID" value="RDX97585.1"/>
    <property type="molecule type" value="Genomic_DNA"/>
</dbReference>
<organism evidence="1 2">
    <name type="scientific">Mucuna pruriens</name>
    <name type="common">Velvet bean</name>
    <name type="synonym">Dolichos pruriens</name>
    <dbReference type="NCBI Taxonomy" id="157652"/>
    <lineage>
        <taxon>Eukaryota</taxon>
        <taxon>Viridiplantae</taxon>
        <taxon>Streptophyta</taxon>
        <taxon>Embryophyta</taxon>
        <taxon>Tracheophyta</taxon>
        <taxon>Spermatophyta</taxon>
        <taxon>Magnoliopsida</taxon>
        <taxon>eudicotyledons</taxon>
        <taxon>Gunneridae</taxon>
        <taxon>Pentapetalae</taxon>
        <taxon>rosids</taxon>
        <taxon>fabids</taxon>
        <taxon>Fabales</taxon>
        <taxon>Fabaceae</taxon>
        <taxon>Papilionoideae</taxon>
        <taxon>50 kb inversion clade</taxon>
        <taxon>NPAAA clade</taxon>
        <taxon>indigoferoid/millettioid clade</taxon>
        <taxon>Phaseoleae</taxon>
        <taxon>Mucuna</taxon>
    </lineage>
</organism>
<dbReference type="AlphaFoldDB" id="A0A371H484"/>
<feature type="non-terminal residue" evidence="1">
    <location>
        <position position="1"/>
    </location>
</feature>
<sequence length="278" mass="32554">MMFAMTILREKLDRSTNDGRELPSIRIQGQPCHKVGNLLPMLDHAPKIAQLYIYDIEHEIQNRLQELLNKSSPCIKNGKCFKRRENGNAIEKKNGVSLDNHHVVSHNSKLLLKYQSHVNMEWCNQSTSIKYLFKYINKGYDRITITIVLIQDEGETHGENIDEIKQYLDCRSPIVERLFFHLPSEQYIYFNDGEDIYSIFSKPSFKESIFTSWMQANNMYYEGKNLTYGDFVLKFIYVPTKRIIWVPLSTSELFYLIMMLIIAKGPCSYEDITTISHI</sequence>
<protein>
    <recommendedName>
        <fullName evidence="3">Helitron helicase-like domain-containing protein</fullName>
    </recommendedName>
</protein>
<dbReference type="Proteomes" id="UP000257109">
    <property type="component" value="Unassembled WGS sequence"/>
</dbReference>
<evidence type="ECO:0000313" key="1">
    <source>
        <dbReference type="EMBL" id="RDX97585.1"/>
    </source>
</evidence>
<proteinExistence type="predicted"/>
<reference evidence="1" key="1">
    <citation type="submission" date="2018-05" db="EMBL/GenBank/DDBJ databases">
        <title>Draft genome of Mucuna pruriens seed.</title>
        <authorList>
            <person name="Nnadi N.E."/>
            <person name="Vos R."/>
            <person name="Hasami M.H."/>
            <person name="Devisetty U.K."/>
            <person name="Aguiy J.C."/>
        </authorList>
    </citation>
    <scope>NUCLEOTIDE SEQUENCE [LARGE SCALE GENOMIC DNA]</scope>
    <source>
        <strain evidence="1">JCA_2017</strain>
    </source>
</reference>
<dbReference type="PANTHER" id="PTHR10492">
    <property type="match status" value="1"/>
</dbReference>
<accession>A0A371H484</accession>
<keyword evidence="2" id="KW-1185">Reference proteome</keyword>
<gene>
    <name evidence="1" type="ORF">CR513_19622</name>
</gene>
<dbReference type="OrthoDB" id="1428593at2759"/>
<evidence type="ECO:0000313" key="2">
    <source>
        <dbReference type="Proteomes" id="UP000257109"/>
    </source>
</evidence>
<evidence type="ECO:0008006" key="3">
    <source>
        <dbReference type="Google" id="ProtNLM"/>
    </source>
</evidence>
<dbReference type="STRING" id="157652.A0A371H484"/>
<dbReference type="PANTHER" id="PTHR10492:SF78">
    <property type="entry name" value="ATP-DEPENDENT DNA HELICASE"/>
    <property type="match status" value="1"/>
</dbReference>
<comment type="caution">
    <text evidence="1">The sequence shown here is derived from an EMBL/GenBank/DDBJ whole genome shotgun (WGS) entry which is preliminary data.</text>
</comment>